<evidence type="ECO:0000256" key="10">
    <source>
        <dbReference type="ARBA" id="ARBA00022840"/>
    </source>
</evidence>
<dbReference type="Proteomes" id="UP001500604">
    <property type="component" value="Unassembled WGS sequence"/>
</dbReference>
<evidence type="ECO:0000256" key="11">
    <source>
        <dbReference type="ARBA" id="ARBA00022989"/>
    </source>
</evidence>
<evidence type="ECO:0000256" key="8">
    <source>
        <dbReference type="ARBA" id="ARBA00022741"/>
    </source>
</evidence>
<feature type="transmembrane region" description="Helical" evidence="14">
    <location>
        <begin position="183"/>
        <end position="204"/>
    </location>
</feature>
<dbReference type="InterPro" id="IPR004358">
    <property type="entry name" value="Sig_transdc_His_kin-like_C"/>
</dbReference>
<dbReference type="CDD" id="cd00082">
    <property type="entry name" value="HisKA"/>
    <property type="match status" value="1"/>
</dbReference>
<dbReference type="InterPro" id="IPR050398">
    <property type="entry name" value="HssS/ArlS-like"/>
</dbReference>
<evidence type="ECO:0000256" key="14">
    <source>
        <dbReference type="SAM" id="Phobius"/>
    </source>
</evidence>
<keyword evidence="9" id="KW-0418">Kinase</keyword>
<evidence type="ECO:0000256" key="1">
    <source>
        <dbReference type="ARBA" id="ARBA00000085"/>
    </source>
</evidence>
<evidence type="ECO:0000256" key="13">
    <source>
        <dbReference type="ARBA" id="ARBA00023136"/>
    </source>
</evidence>
<keyword evidence="6" id="KW-0808">Transferase</keyword>
<comment type="subcellular location">
    <subcellularLocation>
        <location evidence="2">Cell membrane</location>
        <topology evidence="2">Multi-pass membrane protein</topology>
    </subcellularLocation>
</comment>
<dbReference type="InterPro" id="IPR003660">
    <property type="entry name" value="HAMP_dom"/>
</dbReference>
<dbReference type="Pfam" id="PF02518">
    <property type="entry name" value="HATPase_c"/>
    <property type="match status" value="1"/>
</dbReference>
<keyword evidence="5" id="KW-0597">Phosphoprotein</keyword>
<keyword evidence="12" id="KW-0902">Two-component regulatory system</keyword>
<accession>A0ABP8VAA9</accession>
<dbReference type="SMART" id="SM00387">
    <property type="entry name" value="HATPase_c"/>
    <property type="match status" value="1"/>
</dbReference>
<dbReference type="InterPro" id="IPR036890">
    <property type="entry name" value="HATPase_C_sf"/>
</dbReference>
<evidence type="ECO:0000256" key="7">
    <source>
        <dbReference type="ARBA" id="ARBA00022692"/>
    </source>
</evidence>
<dbReference type="Pfam" id="PF00672">
    <property type="entry name" value="HAMP"/>
    <property type="match status" value="1"/>
</dbReference>
<evidence type="ECO:0000259" key="16">
    <source>
        <dbReference type="PROSITE" id="PS50885"/>
    </source>
</evidence>
<gene>
    <name evidence="17" type="ORF">GCM10023116_47770</name>
</gene>
<dbReference type="SUPFAM" id="SSF47384">
    <property type="entry name" value="Homodimeric domain of signal transducing histidine kinase"/>
    <property type="match status" value="1"/>
</dbReference>
<dbReference type="PRINTS" id="PR00344">
    <property type="entry name" value="BCTRLSENSOR"/>
</dbReference>
<keyword evidence="4" id="KW-1003">Cell membrane</keyword>
<evidence type="ECO:0000256" key="9">
    <source>
        <dbReference type="ARBA" id="ARBA00022777"/>
    </source>
</evidence>
<dbReference type="Gene3D" id="1.10.287.130">
    <property type="match status" value="1"/>
</dbReference>
<name>A0ABP8VAA9_9GAMM</name>
<comment type="catalytic activity">
    <reaction evidence="1">
        <text>ATP + protein L-histidine = ADP + protein N-phospho-L-histidine.</text>
        <dbReference type="EC" id="2.7.13.3"/>
    </reaction>
</comment>
<dbReference type="InterPro" id="IPR005467">
    <property type="entry name" value="His_kinase_dom"/>
</dbReference>
<dbReference type="SUPFAM" id="SSF158472">
    <property type="entry name" value="HAMP domain-like"/>
    <property type="match status" value="1"/>
</dbReference>
<comment type="caution">
    <text evidence="17">The sequence shown here is derived from an EMBL/GenBank/DDBJ whole genome shotgun (WGS) entry which is preliminary data.</text>
</comment>
<dbReference type="SUPFAM" id="SSF55874">
    <property type="entry name" value="ATPase domain of HSP90 chaperone/DNA topoisomerase II/histidine kinase"/>
    <property type="match status" value="1"/>
</dbReference>
<keyword evidence="10 17" id="KW-0067">ATP-binding</keyword>
<dbReference type="SMART" id="SM00304">
    <property type="entry name" value="HAMP"/>
    <property type="match status" value="1"/>
</dbReference>
<dbReference type="CDD" id="cd06225">
    <property type="entry name" value="HAMP"/>
    <property type="match status" value="1"/>
</dbReference>
<keyword evidence="11 14" id="KW-1133">Transmembrane helix</keyword>
<dbReference type="RefSeq" id="WP_345199068.1">
    <property type="nucleotide sequence ID" value="NZ_BAABFL010000476.1"/>
</dbReference>
<protein>
    <recommendedName>
        <fullName evidence="3">histidine kinase</fullName>
        <ecNumber evidence="3">2.7.13.3</ecNumber>
    </recommendedName>
</protein>
<dbReference type="PANTHER" id="PTHR45528:SF1">
    <property type="entry name" value="SENSOR HISTIDINE KINASE CPXA"/>
    <property type="match status" value="1"/>
</dbReference>
<dbReference type="EMBL" id="BAABFL010000476">
    <property type="protein sequence ID" value="GAA4652493.1"/>
    <property type="molecule type" value="Genomic_DNA"/>
</dbReference>
<evidence type="ECO:0000313" key="17">
    <source>
        <dbReference type="EMBL" id="GAA4652493.1"/>
    </source>
</evidence>
<dbReference type="InterPro" id="IPR003661">
    <property type="entry name" value="HisK_dim/P_dom"/>
</dbReference>
<dbReference type="PROSITE" id="PS50109">
    <property type="entry name" value="HIS_KIN"/>
    <property type="match status" value="1"/>
</dbReference>
<proteinExistence type="predicted"/>
<dbReference type="SMART" id="SM00388">
    <property type="entry name" value="HisKA"/>
    <property type="match status" value="1"/>
</dbReference>
<dbReference type="PROSITE" id="PS50885">
    <property type="entry name" value="HAMP"/>
    <property type="match status" value="1"/>
</dbReference>
<evidence type="ECO:0000313" key="18">
    <source>
        <dbReference type="Proteomes" id="UP001500604"/>
    </source>
</evidence>
<keyword evidence="18" id="KW-1185">Reference proteome</keyword>
<evidence type="ECO:0000256" key="5">
    <source>
        <dbReference type="ARBA" id="ARBA00022553"/>
    </source>
</evidence>
<evidence type="ECO:0000256" key="2">
    <source>
        <dbReference type="ARBA" id="ARBA00004651"/>
    </source>
</evidence>
<feature type="transmembrane region" description="Helical" evidence="14">
    <location>
        <begin position="27"/>
        <end position="50"/>
    </location>
</feature>
<dbReference type="PANTHER" id="PTHR45528">
    <property type="entry name" value="SENSOR HISTIDINE KINASE CPXA"/>
    <property type="match status" value="1"/>
</dbReference>
<evidence type="ECO:0000256" key="6">
    <source>
        <dbReference type="ARBA" id="ARBA00022679"/>
    </source>
</evidence>
<dbReference type="Pfam" id="PF00512">
    <property type="entry name" value="HisKA"/>
    <property type="match status" value="1"/>
</dbReference>
<keyword evidence="13 14" id="KW-0472">Membrane</keyword>
<organism evidence="17 18">
    <name type="scientific">Kistimonas scapharcae</name>
    <dbReference type="NCBI Taxonomy" id="1036133"/>
    <lineage>
        <taxon>Bacteria</taxon>
        <taxon>Pseudomonadati</taxon>
        <taxon>Pseudomonadota</taxon>
        <taxon>Gammaproteobacteria</taxon>
        <taxon>Oceanospirillales</taxon>
        <taxon>Endozoicomonadaceae</taxon>
        <taxon>Kistimonas</taxon>
    </lineage>
</organism>
<keyword evidence="7 14" id="KW-0812">Transmembrane</keyword>
<sequence>MLKKPGAFLKIVRTFFLRIWYRIYWKIFLWFWLGTCVLVTAVILTLLYTVEPGDFLPEKRALLEELQSKSLMVDRAGFYNSAPIDVLEKVSRAMPLSSYTYLVLVSGDGRLISLGRYPLRKVRKTVFEMAPGVAPEIRLTEGQVIVGPATVRLRSEDYSFFMVKKRPRYLFSRVDSITRSHPGFVWTALLVSGLLCLVLTLYLVRPLRKLQSAVGLIASGDLSARVGRVVCKRHDEFGELGRDFDVMAEQLERLDQHKLQLLRNVSHELRSPLTRLQLSLALARNKTIGQAEVEHDRIEREIGRLDEMIGRIILWSKMLTATSTEQTESFRLDDTVKMLVEDADFEAGAKNRSVELIHCDECTVQGNKSWLSSAVENIIRNAIRFAPEDSVINVSLVNAELVITLTVRDYGPGVPEDAVSHLFEPFYRVDETRGGDNSGSGLGMAIARAAVEGHGGAISARNVVPGLEITIELPVTH</sequence>
<evidence type="ECO:0000256" key="4">
    <source>
        <dbReference type="ARBA" id="ARBA00022475"/>
    </source>
</evidence>
<evidence type="ECO:0000256" key="3">
    <source>
        <dbReference type="ARBA" id="ARBA00012438"/>
    </source>
</evidence>
<reference evidence="18" key="1">
    <citation type="journal article" date="2019" name="Int. J. Syst. Evol. Microbiol.">
        <title>The Global Catalogue of Microorganisms (GCM) 10K type strain sequencing project: providing services to taxonomists for standard genome sequencing and annotation.</title>
        <authorList>
            <consortium name="The Broad Institute Genomics Platform"/>
            <consortium name="The Broad Institute Genome Sequencing Center for Infectious Disease"/>
            <person name="Wu L."/>
            <person name="Ma J."/>
        </authorList>
    </citation>
    <scope>NUCLEOTIDE SEQUENCE [LARGE SCALE GENOMIC DNA]</scope>
    <source>
        <strain evidence="18">JCM 17805</strain>
    </source>
</reference>
<dbReference type="Gene3D" id="3.30.565.10">
    <property type="entry name" value="Histidine kinase-like ATPase, C-terminal domain"/>
    <property type="match status" value="1"/>
</dbReference>
<feature type="domain" description="HAMP" evidence="16">
    <location>
        <begin position="201"/>
        <end position="256"/>
    </location>
</feature>
<dbReference type="EC" id="2.7.13.3" evidence="3"/>
<feature type="domain" description="Histidine kinase" evidence="15">
    <location>
        <begin position="264"/>
        <end position="477"/>
    </location>
</feature>
<evidence type="ECO:0000256" key="12">
    <source>
        <dbReference type="ARBA" id="ARBA00023012"/>
    </source>
</evidence>
<dbReference type="InterPro" id="IPR003594">
    <property type="entry name" value="HATPase_dom"/>
</dbReference>
<keyword evidence="8" id="KW-0547">Nucleotide-binding</keyword>
<dbReference type="Gene3D" id="1.10.8.500">
    <property type="entry name" value="HAMP domain in histidine kinase"/>
    <property type="match status" value="1"/>
</dbReference>
<dbReference type="GO" id="GO:0005524">
    <property type="term" value="F:ATP binding"/>
    <property type="evidence" value="ECO:0007669"/>
    <property type="project" value="UniProtKB-KW"/>
</dbReference>
<dbReference type="InterPro" id="IPR036097">
    <property type="entry name" value="HisK_dim/P_sf"/>
</dbReference>
<evidence type="ECO:0000259" key="15">
    <source>
        <dbReference type="PROSITE" id="PS50109"/>
    </source>
</evidence>